<feature type="signal peptide" evidence="1">
    <location>
        <begin position="1"/>
        <end position="20"/>
    </location>
</feature>
<dbReference type="Proteomes" id="UP001495910">
    <property type="component" value="Unassembled WGS sequence"/>
</dbReference>
<name>A0ABU9PWJ2_9BURK</name>
<evidence type="ECO:0000313" key="3">
    <source>
        <dbReference type="Proteomes" id="UP001495910"/>
    </source>
</evidence>
<feature type="chain" id="PRO_5045845821" description="Lipoprotein" evidence="1">
    <location>
        <begin position="21"/>
        <end position="169"/>
    </location>
</feature>
<protein>
    <recommendedName>
        <fullName evidence="4">Lipoprotein</fullName>
    </recommendedName>
</protein>
<evidence type="ECO:0000313" key="2">
    <source>
        <dbReference type="EMBL" id="MEM4988312.1"/>
    </source>
</evidence>
<dbReference type="PROSITE" id="PS51257">
    <property type="entry name" value="PROKAR_LIPOPROTEIN"/>
    <property type="match status" value="1"/>
</dbReference>
<keyword evidence="3" id="KW-1185">Reference proteome</keyword>
<gene>
    <name evidence="2" type="ORF">V8G57_13025</name>
</gene>
<accession>A0ABU9PWJ2</accession>
<proteinExistence type="predicted"/>
<organism evidence="2 3">
    <name type="scientific">Collimonas rhizosphaerae</name>
    <dbReference type="NCBI Taxonomy" id="3126357"/>
    <lineage>
        <taxon>Bacteria</taxon>
        <taxon>Pseudomonadati</taxon>
        <taxon>Pseudomonadota</taxon>
        <taxon>Betaproteobacteria</taxon>
        <taxon>Burkholderiales</taxon>
        <taxon>Oxalobacteraceae</taxon>
        <taxon>Collimonas</taxon>
    </lineage>
</organism>
<evidence type="ECO:0008006" key="4">
    <source>
        <dbReference type="Google" id="ProtNLM"/>
    </source>
</evidence>
<evidence type="ECO:0000256" key="1">
    <source>
        <dbReference type="SAM" id="SignalP"/>
    </source>
</evidence>
<sequence length="169" mass="18447">MNIKKCLPFTLAILSCSSFARGHGEGFVQGNSDGKTYLYTTETIKNNEKILIQYPAKNGDIECCKTTSSVGKLVSQTDVTDELNGSDVHVYKIEHQYVKPFVGIAVFGTAGPVRQSSSGLNIKYGQTFVRTCLSQEGIHLLATKHGDLKTHLYLPLGYDVAPTCDIPTK</sequence>
<keyword evidence="1" id="KW-0732">Signal</keyword>
<dbReference type="EMBL" id="JBANDC010000008">
    <property type="protein sequence ID" value="MEM4988312.1"/>
    <property type="molecule type" value="Genomic_DNA"/>
</dbReference>
<reference evidence="2 3" key="1">
    <citation type="submission" date="2024-02" db="EMBL/GenBank/DDBJ databases">
        <title>Draft genome sequence of Collimonas sp. strain H4R21, an effective mineral-weathering bacterial strain isolated from the beech rhizosphere.</title>
        <authorList>
            <person name="Morin E."/>
            <person name="Uroz S."/>
            <person name="Leveau J.H.J."/>
            <person name="Kumar R."/>
            <person name="Rey M.W."/>
            <person name="Pham J."/>
        </authorList>
    </citation>
    <scope>NUCLEOTIDE SEQUENCE [LARGE SCALE GENOMIC DNA]</scope>
    <source>
        <strain evidence="2 3">H4R21</strain>
    </source>
</reference>
<comment type="caution">
    <text evidence="2">The sequence shown here is derived from an EMBL/GenBank/DDBJ whole genome shotgun (WGS) entry which is preliminary data.</text>
</comment>
<dbReference type="RefSeq" id="WP_342829756.1">
    <property type="nucleotide sequence ID" value="NZ_JBANDC010000008.1"/>
</dbReference>